<evidence type="ECO:0000313" key="2">
    <source>
        <dbReference type="Proteomes" id="UP001151532"/>
    </source>
</evidence>
<dbReference type="AlphaFoldDB" id="A0A9Q0V2Z2"/>
<reference evidence="1" key="2">
    <citation type="journal article" date="2023" name="Int. J. Mol. Sci.">
        <title>De Novo Assembly and Annotation of 11 Diverse Shrub Willow (Salix) Genomes Reveals Novel Gene Organization in Sex-Linked Regions.</title>
        <authorList>
            <person name="Hyden B."/>
            <person name="Feng K."/>
            <person name="Yates T.B."/>
            <person name="Jawdy S."/>
            <person name="Cereghino C."/>
            <person name="Smart L.B."/>
            <person name="Muchero W."/>
        </authorList>
    </citation>
    <scope>NUCLEOTIDE SEQUENCE</scope>
    <source>
        <tissue evidence="1">Shoot tip</tissue>
    </source>
</reference>
<dbReference type="Proteomes" id="UP001151532">
    <property type="component" value="Chromosome 7"/>
</dbReference>
<reference evidence="1" key="1">
    <citation type="submission" date="2022-11" db="EMBL/GenBank/DDBJ databases">
        <authorList>
            <person name="Hyden B.L."/>
            <person name="Feng K."/>
            <person name="Yates T."/>
            <person name="Jawdy S."/>
            <person name="Smart L.B."/>
            <person name="Muchero W."/>
        </authorList>
    </citation>
    <scope>NUCLEOTIDE SEQUENCE</scope>
    <source>
        <tissue evidence="1">Shoot tip</tissue>
    </source>
</reference>
<comment type="caution">
    <text evidence="1">The sequence shown here is derived from an EMBL/GenBank/DDBJ whole genome shotgun (WGS) entry which is preliminary data.</text>
</comment>
<gene>
    <name evidence="1" type="ORF">OIU79_000823</name>
</gene>
<proteinExistence type="predicted"/>
<dbReference type="EMBL" id="JAPFFK010000010">
    <property type="protein sequence ID" value="KAJ6740782.1"/>
    <property type="molecule type" value="Genomic_DNA"/>
</dbReference>
<protein>
    <submittedName>
        <fullName evidence="1">Uncharacterized protein</fullName>
    </submittedName>
</protein>
<name>A0A9Q0V2Z2_SALPP</name>
<sequence>MQCNEMPLYYLPFSSTISLGAPPPFP</sequence>
<keyword evidence="2" id="KW-1185">Reference proteome</keyword>
<evidence type="ECO:0000313" key="1">
    <source>
        <dbReference type="EMBL" id="KAJ6740782.1"/>
    </source>
</evidence>
<organism evidence="1 2">
    <name type="scientific">Salix purpurea</name>
    <name type="common">Purple osier willow</name>
    <dbReference type="NCBI Taxonomy" id="77065"/>
    <lineage>
        <taxon>Eukaryota</taxon>
        <taxon>Viridiplantae</taxon>
        <taxon>Streptophyta</taxon>
        <taxon>Embryophyta</taxon>
        <taxon>Tracheophyta</taxon>
        <taxon>Spermatophyta</taxon>
        <taxon>Magnoliopsida</taxon>
        <taxon>eudicotyledons</taxon>
        <taxon>Gunneridae</taxon>
        <taxon>Pentapetalae</taxon>
        <taxon>rosids</taxon>
        <taxon>fabids</taxon>
        <taxon>Malpighiales</taxon>
        <taxon>Salicaceae</taxon>
        <taxon>Saliceae</taxon>
        <taxon>Salix</taxon>
    </lineage>
</organism>
<accession>A0A9Q0V2Z2</accession>